<proteinExistence type="predicted"/>
<keyword evidence="1" id="KW-0175">Coiled coil</keyword>
<evidence type="ECO:0000313" key="4">
    <source>
        <dbReference type="EMBL" id="OTF80517.1"/>
    </source>
</evidence>
<dbReference type="Gene3D" id="1.10.150.50">
    <property type="entry name" value="Transcription Factor, Ets-1"/>
    <property type="match status" value="1"/>
</dbReference>
<reference evidence="4 5" key="1">
    <citation type="submission" date="2017-03" db="EMBL/GenBank/DDBJ databases">
        <title>Genome Survey of Euroglyphus maynei.</title>
        <authorList>
            <person name="Arlian L.G."/>
            <person name="Morgan M.S."/>
            <person name="Rider S.D."/>
        </authorList>
    </citation>
    <scope>NUCLEOTIDE SEQUENCE [LARGE SCALE GENOMIC DNA]</scope>
    <source>
        <strain evidence="4">Arlian Lab</strain>
        <tissue evidence="4">Whole body</tissue>
    </source>
</reference>
<organism evidence="4 5">
    <name type="scientific">Euroglyphus maynei</name>
    <name type="common">Mayne's house dust mite</name>
    <dbReference type="NCBI Taxonomy" id="6958"/>
    <lineage>
        <taxon>Eukaryota</taxon>
        <taxon>Metazoa</taxon>
        <taxon>Ecdysozoa</taxon>
        <taxon>Arthropoda</taxon>
        <taxon>Chelicerata</taxon>
        <taxon>Arachnida</taxon>
        <taxon>Acari</taxon>
        <taxon>Acariformes</taxon>
        <taxon>Sarcoptiformes</taxon>
        <taxon>Astigmata</taxon>
        <taxon>Psoroptidia</taxon>
        <taxon>Analgoidea</taxon>
        <taxon>Pyroglyphidae</taxon>
        <taxon>Pyroglyphinae</taxon>
        <taxon>Euroglyphus</taxon>
    </lineage>
</organism>
<feature type="domain" description="SAM" evidence="3">
    <location>
        <begin position="102"/>
        <end position="167"/>
    </location>
</feature>
<evidence type="ECO:0000256" key="1">
    <source>
        <dbReference type="SAM" id="Coils"/>
    </source>
</evidence>
<protein>
    <submittedName>
        <fullName evidence="4">Sterile alpha motif-containing protein</fullName>
    </submittedName>
</protein>
<dbReference type="AlphaFoldDB" id="A0A1Y3BK63"/>
<dbReference type="InterPro" id="IPR001660">
    <property type="entry name" value="SAM"/>
</dbReference>
<evidence type="ECO:0000313" key="5">
    <source>
        <dbReference type="Proteomes" id="UP000194236"/>
    </source>
</evidence>
<accession>A0A1Y3BK63</accession>
<feature type="non-terminal residue" evidence="4">
    <location>
        <position position="1"/>
    </location>
</feature>
<dbReference type="InterPro" id="IPR013761">
    <property type="entry name" value="SAM/pointed_sf"/>
</dbReference>
<name>A0A1Y3BK63_EURMA</name>
<dbReference type="EMBL" id="MUJZ01017900">
    <property type="protein sequence ID" value="OTF80517.1"/>
    <property type="molecule type" value="Genomic_DNA"/>
</dbReference>
<evidence type="ECO:0000256" key="2">
    <source>
        <dbReference type="SAM" id="MobiDB-lite"/>
    </source>
</evidence>
<dbReference type="OrthoDB" id="8188202at2759"/>
<evidence type="ECO:0000259" key="3">
    <source>
        <dbReference type="SMART" id="SM00454"/>
    </source>
</evidence>
<gene>
    <name evidence="4" type="ORF">BLA29_008922</name>
</gene>
<dbReference type="Proteomes" id="UP000194236">
    <property type="component" value="Unassembled WGS sequence"/>
</dbReference>
<dbReference type="Pfam" id="PF07647">
    <property type="entry name" value="SAM_2"/>
    <property type="match status" value="1"/>
</dbReference>
<dbReference type="SUPFAM" id="SSF47769">
    <property type="entry name" value="SAM/Pointed domain"/>
    <property type="match status" value="1"/>
</dbReference>
<feature type="compositionally biased region" description="Low complexity" evidence="2">
    <location>
        <begin position="65"/>
        <end position="96"/>
    </location>
</feature>
<comment type="caution">
    <text evidence="4">The sequence shown here is derived from an EMBL/GenBank/DDBJ whole genome shotgun (WGS) entry which is preliminary data.</text>
</comment>
<keyword evidence="5" id="KW-1185">Reference proteome</keyword>
<feature type="coiled-coil region" evidence="1">
    <location>
        <begin position="20"/>
        <end position="47"/>
    </location>
</feature>
<dbReference type="SMART" id="SM00454">
    <property type="entry name" value="SAM"/>
    <property type="match status" value="1"/>
</dbReference>
<feature type="region of interest" description="Disordered" evidence="2">
    <location>
        <begin position="54"/>
        <end position="105"/>
    </location>
</feature>
<sequence>SQVLTLAKSVSQLSIDIQYNYTLNDQIQNLRHDMEMLRSQMVIMKQSFVQQSNNNKLNENHNHNHQQQQQQQHQQSNHMVNGKNSHNKESNNNINGKKVDKIKKDDPPTLKQFLKKFGYEKYLKNFESEKIGITELMLLDEERLQKLGIPMGPRLRLSKEIKNFNNHNNNGIHKQQQQQQQSMMDGNRQQQMTDNFNIYAVV</sequence>